<dbReference type="Pfam" id="PF08636">
    <property type="entry name" value="Pkr1"/>
    <property type="match status" value="1"/>
</dbReference>
<evidence type="ECO:0000313" key="4">
    <source>
        <dbReference type="EnsemblProtists" id="EKX46227"/>
    </source>
</evidence>
<dbReference type="PANTHER" id="PTHR28251:SF1">
    <property type="entry name" value="V-TYPE ATPASE ASSEMBLY FACTOR PKR1"/>
    <property type="match status" value="1"/>
</dbReference>
<accession>L1JD47</accession>
<keyword evidence="2" id="KW-0472">Membrane</keyword>
<protein>
    <submittedName>
        <fullName evidence="3 4">Uncharacterized protein</fullName>
    </submittedName>
</protein>
<dbReference type="EMBL" id="JH992995">
    <property type="protein sequence ID" value="EKX46227.1"/>
    <property type="molecule type" value="Genomic_DNA"/>
</dbReference>
<dbReference type="GO" id="GO:0005789">
    <property type="term" value="C:endoplasmic reticulum membrane"/>
    <property type="evidence" value="ECO:0007669"/>
    <property type="project" value="TreeGrafter"/>
</dbReference>
<dbReference type="GO" id="GO:0070072">
    <property type="term" value="P:vacuolar proton-transporting V-type ATPase complex assembly"/>
    <property type="evidence" value="ECO:0007669"/>
    <property type="project" value="InterPro"/>
</dbReference>
<name>L1JD47_GUITC</name>
<dbReference type="GeneID" id="17302862"/>
<keyword evidence="5" id="KW-1185">Reference proteome</keyword>
<dbReference type="AlphaFoldDB" id="L1JD47"/>
<keyword evidence="2" id="KW-1133">Transmembrane helix</keyword>
<reference evidence="3 5" key="1">
    <citation type="journal article" date="2012" name="Nature">
        <title>Algal genomes reveal evolutionary mosaicism and the fate of nucleomorphs.</title>
        <authorList>
            <consortium name="DOE Joint Genome Institute"/>
            <person name="Curtis B.A."/>
            <person name="Tanifuji G."/>
            <person name="Burki F."/>
            <person name="Gruber A."/>
            <person name="Irimia M."/>
            <person name="Maruyama S."/>
            <person name="Arias M.C."/>
            <person name="Ball S.G."/>
            <person name="Gile G.H."/>
            <person name="Hirakawa Y."/>
            <person name="Hopkins J.F."/>
            <person name="Kuo A."/>
            <person name="Rensing S.A."/>
            <person name="Schmutz J."/>
            <person name="Symeonidi A."/>
            <person name="Elias M."/>
            <person name="Eveleigh R.J."/>
            <person name="Herman E.K."/>
            <person name="Klute M.J."/>
            <person name="Nakayama T."/>
            <person name="Obornik M."/>
            <person name="Reyes-Prieto A."/>
            <person name="Armbrust E.V."/>
            <person name="Aves S.J."/>
            <person name="Beiko R.G."/>
            <person name="Coutinho P."/>
            <person name="Dacks J.B."/>
            <person name="Durnford D.G."/>
            <person name="Fast N.M."/>
            <person name="Green B.R."/>
            <person name="Grisdale C.J."/>
            <person name="Hempel F."/>
            <person name="Henrissat B."/>
            <person name="Hoppner M.P."/>
            <person name="Ishida K."/>
            <person name="Kim E."/>
            <person name="Koreny L."/>
            <person name="Kroth P.G."/>
            <person name="Liu Y."/>
            <person name="Malik S.B."/>
            <person name="Maier U.G."/>
            <person name="McRose D."/>
            <person name="Mock T."/>
            <person name="Neilson J.A."/>
            <person name="Onodera N.T."/>
            <person name="Poole A.M."/>
            <person name="Pritham E.J."/>
            <person name="Richards T.A."/>
            <person name="Rocap G."/>
            <person name="Roy S.W."/>
            <person name="Sarai C."/>
            <person name="Schaack S."/>
            <person name="Shirato S."/>
            <person name="Slamovits C.H."/>
            <person name="Spencer D.F."/>
            <person name="Suzuki S."/>
            <person name="Worden A.Z."/>
            <person name="Zauner S."/>
            <person name="Barry K."/>
            <person name="Bell C."/>
            <person name="Bharti A.K."/>
            <person name="Crow J.A."/>
            <person name="Grimwood J."/>
            <person name="Kramer R."/>
            <person name="Lindquist E."/>
            <person name="Lucas S."/>
            <person name="Salamov A."/>
            <person name="McFadden G.I."/>
            <person name="Lane C.E."/>
            <person name="Keeling P.J."/>
            <person name="Gray M.W."/>
            <person name="Grigoriev I.V."/>
            <person name="Archibald J.M."/>
        </authorList>
    </citation>
    <scope>NUCLEOTIDE SEQUENCE</scope>
    <source>
        <strain evidence="3 5">CCMP2712</strain>
    </source>
</reference>
<dbReference type="EnsemblProtists" id="EKX46227">
    <property type="protein sequence ID" value="EKX46227"/>
    <property type="gene ID" value="GUITHDRAFT_152427"/>
</dbReference>
<dbReference type="PaxDb" id="55529-EKX46227"/>
<sequence>MAGEGSSGTDGGAGSWLVEWLMKPGSSMSAGMQKVLNNVFIALFLCIIFLMWLTNFGNIHTYIFFLLALGLFFSVRFFITELTKAQAAGLIDINAPHDQGKKNDDDDEQERVRMQEQVEMTRRLEQEAEIRRRQNKSD</sequence>
<dbReference type="Proteomes" id="UP000011087">
    <property type="component" value="Unassembled WGS sequence"/>
</dbReference>
<dbReference type="PANTHER" id="PTHR28251">
    <property type="entry name" value="V-TYPE ATPASE ASSEMBLY FACTOR PKR1"/>
    <property type="match status" value="1"/>
</dbReference>
<dbReference type="InterPro" id="IPR013945">
    <property type="entry name" value="Pkr1"/>
</dbReference>
<dbReference type="OrthoDB" id="9626941at2759"/>
<keyword evidence="2" id="KW-0812">Transmembrane</keyword>
<organism evidence="3">
    <name type="scientific">Guillardia theta (strain CCMP2712)</name>
    <name type="common">Cryptophyte</name>
    <dbReference type="NCBI Taxonomy" id="905079"/>
    <lineage>
        <taxon>Eukaryota</taxon>
        <taxon>Cryptophyceae</taxon>
        <taxon>Pyrenomonadales</taxon>
        <taxon>Geminigeraceae</taxon>
        <taxon>Guillardia</taxon>
    </lineage>
</organism>
<feature type="transmembrane region" description="Helical" evidence="2">
    <location>
        <begin position="59"/>
        <end position="79"/>
    </location>
</feature>
<evidence type="ECO:0000313" key="5">
    <source>
        <dbReference type="Proteomes" id="UP000011087"/>
    </source>
</evidence>
<evidence type="ECO:0000256" key="2">
    <source>
        <dbReference type="SAM" id="Phobius"/>
    </source>
</evidence>
<gene>
    <name evidence="3" type="ORF">GUITHDRAFT_152427</name>
</gene>
<evidence type="ECO:0000313" key="3">
    <source>
        <dbReference type="EMBL" id="EKX46227.1"/>
    </source>
</evidence>
<reference evidence="5" key="2">
    <citation type="submission" date="2012-11" db="EMBL/GenBank/DDBJ databases">
        <authorList>
            <person name="Kuo A."/>
            <person name="Curtis B.A."/>
            <person name="Tanifuji G."/>
            <person name="Burki F."/>
            <person name="Gruber A."/>
            <person name="Irimia M."/>
            <person name="Maruyama S."/>
            <person name="Arias M.C."/>
            <person name="Ball S.G."/>
            <person name="Gile G.H."/>
            <person name="Hirakawa Y."/>
            <person name="Hopkins J.F."/>
            <person name="Rensing S.A."/>
            <person name="Schmutz J."/>
            <person name="Symeonidi A."/>
            <person name="Elias M."/>
            <person name="Eveleigh R.J."/>
            <person name="Herman E.K."/>
            <person name="Klute M.J."/>
            <person name="Nakayama T."/>
            <person name="Obornik M."/>
            <person name="Reyes-Prieto A."/>
            <person name="Armbrust E.V."/>
            <person name="Aves S.J."/>
            <person name="Beiko R.G."/>
            <person name="Coutinho P."/>
            <person name="Dacks J.B."/>
            <person name="Durnford D.G."/>
            <person name="Fast N.M."/>
            <person name="Green B.R."/>
            <person name="Grisdale C."/>
            <person name="Hempe F."/>
            <person name="Henrissat B."/>
            <person name="Hoppner M.P."/>
            <person name="Ishida K.-I."/>
            <person name="Kim E."/>
            <person name="Koreny L."/>
            <person name="Kroth P.G."/>
            <person name="Liu Y."/>
            <person name="Malik S.-B."/>
            <person name="Maier U.G."/>
            <person name="McRose D."/>
            <person name="Mock T."/>
            <person name="Neilson J.A."/>
            <person name="Onodera N.T."/>
            <person name="Poole A.M."/>
            <person name="Pritham E.J."/>
            <person name="Richards T.A."/>
            <person name="Rocap G."/>
            <person name="Roy S.W."/>
            <person name="Sarai C."/>
            <person name="Schaack S."/>
            <person name="Shirato S."/>
            <person name="Slamovits C.H."/>
            <person name="Spencer D.F."/>
            <person name="Suzuki S."/>
            <person name="Worden A.Z."/>
            <person name="Zauner S."/>
            <person name="Barry K."/>
            <person name="Bell C."/>
            <person name="Bharti A.K."/>
            <person name="Crow J.A."/>
            <person name="Grimwood J."/>
            <person name="Kramer R."/>
            <person name="Lindquist E."/>
            <person name="Lucas S."/>
            <person name="Salamov A."/>
            <person name="McFadden G.I."/>
            <person name="Lane C.E."/>
            <person name="Keeling P.J."/>
            <person name="Gray M.W."/>
            <person name="Grigoriev I.V."/>
            <person name="Archibald J.M."/>
        </authorList>
    </citation>
    <scope>NUCLEOTIDE SEQUENCE</scope>
    <source>
        <strain evidence="5">CCMP2712</strain>
    </source>
</reference>
<feature type="region of interest" description="Disordered" evidence="1">
    <location>
        <begin position="95"/>
        <end position="118"/>
    </location>
</feature>
<evidence type="ECO:0000256" key="1">
    <source>
        <dbReference type="SAM" id="MobiDB-lite"/>
    </source>
</evidence>
<proteinExistence type="predicted"/>
<reference evidence="4" key="3">
    <citation type="submission" date="2016-03" db="UniProtKB">
        <authorList>
            <consortium name="EnsemblProtists"/>
        </authorList>
    </citation>
    <scope>IDENTIFICATION</scope>
</reference>
<dbReference type="KEGG" id="gtt:GUITHDRAFT_152427"/>
<feature type="compositionally biased region" description="Basic and acidic residues" evidence="1">
    <location>
        <begin position="98"/>
        <end position="118"/>
    </location>
</feature>
<dbReference type="RefSeq" id="XP_005833207.1">
    <property type="nucleotide sequence ID" value="XM_005833150.1"/>
</dbReference>
<feature type="transmembrane region" description="Helical" evidence="2">
    <location>
        <begin position="35"/>
        <end position="53"/>
    </location>
</feature>
<dbReference type="HOGENOM" id="CLU_1859078_0_0_1"/>